<name>A5G783_GEOUR</name>
<organism evidence="1 2">
    <name type="scientific">Geotalea uraniireducens (strain Rf4)</name>
    <name type="common">Geobacter uraniireducens</name>
    <dbReference type="NCBI Taxonomy" id="351605"/>
    <lineage>
        <taxon>Bacteria</taxon>
        <taxon>Pseudomonadati</taxon>
        <taxon>Thermodesulfobacteriota</taxon>
        <taxon>Desulfuromonadia</taxon>
        <taxon>Geobacterales</taxon>
        <taxon>Geobacteraceae</taxon>
        <taxon>Geotalea</taxon>
    </lineage>
</organism>
<keyword evidence="2" id="KW-1185">Reference proteome</keyword>
<dbReference type="EMBL" id="CP000698">
    <property type="protein sequence ID" value="ABQ27651.1"/>
    <property type="molecule type" value="Genomic_DNA"/>
</dbReference>
<dbReference type="AlphaFoldDB" id="A5G783"/>
<protein>
    <submittedName>
        <fullName evidence="1">Uncharacterized protein</fullName>
    </submittedName>
</protein>
<dbReference type="KEGG" id="gur:Gura_3496"/>
<dbReference type="HOGENOM" id="CLU_2584768_0_0_7"/>
<evidence type="ECO:0000313" key="1">
    <source>
        <dbReference type="EMBL" id="ABQ27651.1"/>
    </source>
</evidence>
<dbReference type="STRING" id="351605.Gura_3496"/>
<gene>
    <name evidence="1" type="ordered locus">Gura_3496</name>
</gene>
<sequence length="80" mass="9494">MVGYILSSRPKRCDMAIPTIPIKDLRRELRASMGDRNKLIKLHSVLTEYINRTYGEEQEMLLKFRQEVKNAINCRLLDNW</sequence>
<proteinExistence type="predicted"/>
<reference evidence="1 2" key="1">
    <citation type="submission" date="2007-05" db="EMBL/GenBank/DDBJ databases">
        <title>Complete sequence of Geobacter uraniireducens Rf4.</title>
        <authorList>
            <consortium name="US DOE Joint Genome Institute"/>
            <person name="Copeland A."/>
            <person name="Lucas S."/>
            <person name="Lapidus A."/>
            <person name="Barry K."/>
            <person name="Detter J.C."/>
            <person name="Glavina del Rio T."/>
            <person name="Hammon N."/>
            <person name="Israni S."/>
            <person name="Dalin E."/>
            <person name="Tice H."/>
            <person name="Pitluck S."/>
            <person name="Chertkov O."/>
            <person name="Brettin T."/>
            <person name="Bruce D."/>
            <person name="Han C."/>
            <person name="Schmutz J."/>
            <person name="Larimer F."/>
            <person name="Land M."/>
            <person name="Hauser L."/>
            <person name="Kyrpides N."/>
            <person name="Mikhailova N."/>
            <person name="Shelobolina E."/>
            <person name="Aklujkar M."/>
            <person name="Lovley D."/>
            <person name="Richardson P."/>
        </authorList>
    </citation>
    <scope>NUCLEOTIDE SEQUENCE [LARGE SCALE GENOMIC DNA]</scope>
    <source>
        <strain evidence="1 2">Rf4</strain>
    </source>
</reference>
<dbReference type="Proteomes" id="UP000006695">
    <property type="component" value="Chromosome"/>
</dbReference>
<accession>A5G783</accession>
<evidence type="ECO:0000313" key="2">
    <source>
        <dbReference type="Proteomes" id="UP000006695"/>
    </source>
</evidence>